<keyword evidence="3" id="KW-1185">Reference proteome</keyword>
<organism evidence="2 3">
    <name type="scientific">Coptis chinensis</name>
    <dbReference type="NCBI Taxonomy" id="261450"/>
    <lineage>
        <taxon>Eukaryota</taxon>
        <taxon>Viridiplantae</taxon>
        <taxon>Streptophyta</taxon>
        <taxon>Embryophyta</taxon>
        <taxon>Tracheophyta</taxon>
        <taxon>Spermatophyta</taxon>
        <taxon>Magnoliopsida</taxon>
        <taxon>Ranunculales</taxon>
        <taxon>Ranunculaceae</taxon>
        <taxon>Coptidoideae</taxon>
        <taxon>Coptis</taxon>
    </lineage>
</organism>
<accession>A0A835GWL2</accession>
<gene>
    <name evidence="2" type="ORF">IFM89_015476</name>
</gene>
<sequence>MNALKAEEDVANIMHLASDMGWPFVKAFKSNDLESFINGVVKSGVEDIIMATLTTVILVTPTDIEDFGETQAGGSFERFEVWRNRRIMMSASTNNSHREEVLKEYRRRHPQLMEYQSPSDVINEEGVTKEDVQKATMAFSMAEARLQFAVESLESVKETGISVDDSVEGDTENGEKNGASVSVEEEKEVDRLSEVAESSQMNALKAEEDVANIMHLAEQAVTFEVEATKHVNDAKIALERAEKLHELEGFMCL</sequence>
<protein>
    <submittedName>
        <fullName evidence="2">Uncharacterized protein</fullName>
    </submittedName>
</protein>
<dbReference type="EMBL" id="JADFTS010000009">
    <property type="protein sequence ID" value="KAF9588749.1"/>
    <property type="molecule type" value="Genomic_DNA"/>
</dbReference>
<name>A0A835GWL2_9MAGN</name>
<evidence type="ECO:0000256" key="1">
    <source>
        <dbReference type="SAM" id="MobiDB-lite"/>
    </source>
</evidence>
<evidence type="ECO:0000313" key="3">
    <source>
        <dbReference type="Proteomes" id="UP000631114"/>
    </source>
</evidence>
<proteinExistence type="predicted"/>
<feature type="region of interest" description="Disordered" evidence="1">
    <location>
        <begin position="163"/>
        <end position="186"/>
    </location>
</feature>
<comment type="caution">
    <text evidence="2">The sequence shown here is derived from an EMBL/GenBank/DDBJ whole genome shotgun (WGS) entry which is preliminary data.</text>
</comment>
<dbReference type="OrthoDB" id="1746189at2759"/>
<dbReference type="Proteomes" id="UP000631114">
    <property type="component" value="Unassembled WGS sequence"/>
</dbReference>
<reference evidence="2 3" key="1">
    <citation type="submission" date="2020-10" db="EMBL/GenBank/DDBJ databases">
        <title>The Coptis chinensis genome and diversification of protoberbering-type alkaloids.</title>
        <authorList>
            <person name="Wang B."/>
            <person name="Shu S."/>
            <person name="Song C."/>
            <person name="Liu Y."/>
        </authorList>
    </citation>
    <scope>NUCLEOTIDE SEQUENCE [LARGE SCALE GENOMIC DNA]</scope>
    <source>
        <strain evidence="2">HL-2020</strain>
        <tissue evidence="2">Leaf</tissue>
    </source>
</reference>
<dbReference type="AlphaFoldDB" id="A0A835GWL2"/>
<evidence type="ECO:0000313" key="2">
    <source>
        <dbReference type="EMBL" id="KAF9588749.1"/>
    </source>
</evidence>